<evidence type="ECO:0000313" key="11">
    <source>
        <dbReference type="EMBL" id="CAL1538863.1"/>
    </source>
</evidence>
<evidence type="ECO:0000256" key="7">
    <source>
        <dbReference type="RuleBase" id="RU366019"/>
    </source>
</evidence>
<keyword evidence="12" id="KW-1185">Reference proteome</keyword>
<dbReference type="GO" id="GO:0046512">
    <property type="term" value="P:sphingosine biosynthetic process"/>
    <property type="evidence" value="ECO:0007669"/>
    <property type="project" value="TreeGrafter"/>
</dbReference>
<evidence type="ECO:0000256" key="2">
    <source>
        <dbReference type="ARBA" id="ARBA00011891"/>
    </source>
</evidence>
<evidence type="ECO:0000256" key="3">
    <source>
        <dbReference type="ARBA" id="ARBA00019235"/>
    </source>
</evidence>
<keyword evidence="6" id="KW-0862">Zinc</keyword>
<proteinExistence type="inferred from homology"/>
<dbReference type="EC" id="3.5.1.23" evidence="2 7"/>
<evidence type="ECO:0000259" key="9">
    <source>
        <dbReference type="Pfam" id="PF04734"/>
    </source>
</evidence>
<dbReference type="PANTHER" id="PTHR12670:SF1">
    <property type="entry name" value="NEUTRAL CERAMIDASE"/>
    <property type="match status" value="1"/>
</dbReference>
<dbReference type="InterPro" id="IPR031329">
    <property type="entry name" value="NEUT/ALK_ceramidase_N"/>
</dbReference>
<dbReference type="GO" id="GO:0017040">
    <property type="term" value="F:N-acylsphingosine amidohydrolase activity"/>
    <property type="evidence" value="ECO:0007669"/>
    <property type="project" value="UniProtKB-UniRule"/>
</dbReference>
<sequence>MAAPLSVAKLTSCAVYILTILCHGCSSANYYVGAGIADITGPAAEINMMGYANPGQTSHGIHIRQFSRAFIFATSPSSTRTVFISIDACWSPGAVKQQVVKELKSVYGDLYTERNVAVSGIHTHGGAGGFSQYLLYDLTALGFNRQGFDALVNGTLQSIHQAHKAMRPADIYMNSGELLDSNINRSPTAYLNNPEAERSKYKYDVDKEMVLLKIVDDSGKDIGMISWFAVHCTSMNNTNKMLTADNKGYASLLFEKKFNPDSLPGKVCVEAGQLSSGSFVAAFAQSNLGDVSPNTQGPHCLDTGLPCESQTSTCNARNEQCVAFGPGKDMFESTKIIATNQFNKALDLYNTAQIKLTGPVDFRHSYVDMTIQNVTLANGTQVQTCKPAMGYSFAAGTTDGPGAFDFRQGSNSSNPFWNFVRDLIKDPSERQVKCHQPKPILLDTGEIKEPYLWQPQIVDNQILRIGQFIIVAVPGEFTTMSGRRMRDNIYNTLVQEGFPNNTKAVIAGLSNEYADYITTFEEYQIQRYEAASTIYGPHTLEAYLQTYRQLAVQLAQGKPSPPGPSPPNQLDKQISFIPGVIFDSAPAGKKFGSVITDAQSSYAQGSRVTVTFVSANPRNDLKTGETFLTVERKNNEGIWVVQYTDSCWETRFKWELKSLILGHSEVTITWDIPVVQQSGTYRMCHFGTSKSITGKKTPFVGVTREFTVNGSTRKPTIYSVVQM</sequence>
<dbReference type="Pfam" id="PF04734">
    <property type="entry name" value="Ceramidase_alk"/>
    <property type="match status" value="1"/>
</dbReference>
<feature type="signal peptide" evidence="8">
    <location>
        <begin position="1"/>
        <end position="27"/>
    </location>
</feature>
<evidence type="ECO:0000256" key="8">
    <source>
        <dbReference type="SAM" id="SignalP"/>
    </source>
</evidence>
<dbReference type="GO" id="GO:0042759">
    <property type="term" value="P:long-chain fatty acid biosynthetic process"/>
    <property type="evidence" value="ECO:0007669"/>
    <property type="project" value="TreeGrafter"/>
</dbReference>
<evidence type="ECO:0000256" key="5">
    <source>
        <dbReference type="PIRSR" id="PIRSR606823-1"/>
    </source>
</evidence>
<keyword evidence="7" id="KW-0443">Lipid metabolism</keyword>
<comment type="cofactor">
    <cofactor evidence="6">
        <name>Zn(2+)</name>
        <dbReference type="ChEBI" id="CHEBI:29105"/>
    </cofactor>
    <text evidence="6">Binds 1 zinc ion per subunit.</text>
</comment>
<dbReference type="Gene3D" id="2.60.40.2300">
    <property type="entry name" value="Neutral/alkaline non-lysosomal ceramidase, C-terminal domain"/>
    <property type="match status" value="1"/>
</dbReference>
<gene>
    <name evidence="11" type="ORF">GSLYS_00012684001</name>
</gene>
<keyword evidence="4 7" id="KW-0378">Hydrolase</keyword>
<evidence type="ECO:0000259" key="10">
    <source>
        <dbReference type="Pfam" id="PF17048"/>
    </source>
</evidence>
<organism evidence="11 12">
    <name type="scientific">Lymnaea stagnalis</name>
    <name type="common">Great pond snail</name>
    <name type="synonym">Helix stagnalis</name>
    <dbReference type="NCBI Taxonomy" id="6523"/>
    <lineage>
        <taxon>Eukaryota</taxon>
        <taxon>Metazoa</taxon>
        <taxon>Spiralia</taxon>
        <taxon>Lophotrochozoa</taxon>
        <taxon>Mollusca</taxon>
        <taxon>Gastropoda</taxon>
        <taxon>Heterobranchia</taxon>
        <taxon>Euthyneura</taxon>
        <taxon>Panpulmonata</taxon>
        <taxon>Hygrophila</taxon>
        <taxon>Lymnaeoidea</taxon>
        <taxon>Lymnaeidae</taxon>
        <taxon>Lymnaea</taxon>
    </lineage>
</organism>
<evidence type="ECO:0000313" key="12">
    <source>
        <dbReference type="Proteomes" id="UP001497497"/>
    </source>
</evidence>
<feature type="binding site" evidence="6">
    <location>
        <position position="122"/>
    </location>
    <ligand>
        <name>Zn(2+)</name>
        <dbReference type="ChEBI" id="CHEBI:29105"/>
    </ligand>
</feature>
<name>A0AAV2I0M6_LYMST</name>
<comment type="catalytic activity">
    <reaction evidence="7">
        <text>an N-acylsphing-4-enine + H2O = sphing-4-enine + a fatty acid</text>
        <dbReference type="Rhea" id="RHEA:20856"/>
        <dbReference type="ChEBI" id="CHEBI:15377"/>
        <dbReference type="ChEBI" id="CHEBI:28868"/>
        <dbReference type="ChEBI" id="CHEBI:52639"/>
        <dbReference type="ChEBI" id="CHEBI:57756"/>
        <dbReference type="EC" id="3.5.1.23"/>
    </reaction>
</comment>
<dbReference type="Proteomes" id="UP001497497">
    <property type="component" value="Unassembled WGS sequence"/>
</dbReference>
<dbReference type="PANTHER" id="PTHR12670">
    <property type="entry name" value="CERAMIDASE"/>
    <property type="match status" value="1"/>
</dbReference>
<feature type="binding site" evidence="6">
    <location>
        <position position="476"/>
    </location>
    <ligand>
        <name>Zn(2+)</name>
        <dbReference type="ChEBI" id="CHEBI:29105"/>
    </ligand>
</feature>
<comment type="caution">
    <text evidence="11">The sequence shown here is derived from an EMBL/GenBank/DDBJ whole genome shotgun (WGS) entry which is preliminary data.</text>
</comment>
<feature type="domain" description="Neutral/alkaline non-lysosomal ceramidase N-terminal" evidence="9">
    <location>
        <begin position="30"/>
        <end position="545"/>
    </location>
</feature>
<dbReference type="InterPro" id="IPR006823">
    <property type="entry name" value="Ceramidase_alk"/>
</dbReference>
<dbReference type="GO" id="GO:0046872">
    <property type="term" value="F:metal ion binding"/>
    <property type="evidence" value="ECO:0007669"/>
    <property type="project" value="UniProtKB-KW"/>
</dbReference>
<keyword evidence="8" id="KW-0732">Signal</keyword>
<feature type="binding site" evidence="6">
    <location>
        <position position="516"/>
    </location>
    <ligand>
        <name>Zn(2+)</name>
        <dbReference type="ChEBI" id="CHEBI:29105"/>
    </ligand>
</feature>
<protein>
    <recommendedName>
        <fullName evidence="3 7">Neutral ceramidase</fullName>
        <ecNumber evidence="2 7">3.5.1.23</ecNumber>
    </recommendedName>
</protein>
<feature type="binding site" evidence="6">
    <location>
        <position position="231"/>
    </location>
    <ligand>
        <name>Zn(2+)</name>
        <dbReference type="ChEBI" id="CHEBI:29105"/>
    </ligand>
</feature>
<feature type="chain" id="PRO_5043987942" description="Neutral ceramidase" evidence="8">
    <location>
        <begin position="28"/>
        <end position="723"/>
    </location>
</feature>
<dbReference type="EMBL" id="CAXITT010000315">
    <property type="protein sequence ID" value="CAL1538863.1"/>
    <property type="molecule type" value="Genomic_DNA"/>
</dbReference>
<evidence type="ECO:0000256" key="1">
    <source>
        <dbReference type="ARBA" id="ARBA00009835"/>
    </source>
</evidence>
<feature type="active site" description="Nucleophile" evidence="5">
    <location>
        <position position="292"/>
    </location>
</feature>
<reference evidence="11 12" key="1">
    <citation type="submission" date="2024-04" db="EMBL/GenBank/DDBJ databases">
        <authorList>
            <consortium name="Genoscope - CEA"/>
            <person name="William W."/>
        </authorList>
    </citation>
    <scope>NUCLEOTIDE SEQUENCE [LARGE SCALE GENOMIC DNA]</scope>
</reference>
<keyword evidence="6" id="KW-0479">Metal-binding</keyword>
<accession>A0AAV2I0M6</accession>
<evidence type="ECO:0000256" key="6">
    <source>
        <dbReference type="PIRSR" id="PIRSR606823-2"/>
    </source>
</evidence>
<dbReference type="InterPro" id="IPR038445">
    <property type="entry name" value="NCDase_C_sf"/>
</dbReference>
<dbReference type="GO" id="GO:0005576">
    <property type="term" value="C:extracellular region"/>
    <property type="evidence" value="ECO:0007669"/>
    <property type="project" value="TreeGrafter"/>
</dbReference>
<comment type="similarity">
    <text evidence="1 7">Belongs to the neutral ceramidase family.</text>
</comment>
<dbReference type="InterPro" id="IPR031331">
    <property type="entry name" value="NEUT/ALK_ceramidase_C"/>
</dbReference>
<keyword evidence="7" id="KW-0746">Sphingolipid metabolism</keyword>
<dbReference type="GO" id="GO:0046514">
    <property type="term" value="P:ceramide catabolic process"/>
    <property type="evidence" value="ECO:0007669"/>
    <property type="project" value="InterPro"/>
</dbReference>
<feature type="domain" description="Neutral/alkaline non-lysosomal ceramidase C-terminal" evidence="10">
    <location>
        <begin position="547"/>
        <end position="708"/>
    </location>
</feature>
<dbReference type="Pfam" id="PF17048">
    <property type="entry name" value="Ceramidse_alk_C"/>
    <property type="match status" value="1"/>
</dbReference>
<evidence type="ECO:0000256" key="4">
    <source>
        <dbReference type="ARBA" id="ARBA00022801"/>
    </source>
</evidence>
<dbReference type="GO" id="GO:0016020">
    <property type="term" value="C:membrane"/>
    <property type="evidence" value="ECO:0007669"/>
    <property type="project" value="GOC"/>
</dbReference>
<dbReference type="AlphaFoldDB" id="A0AAV2I0M6"/>